<proteinExistence type="inferred from homology"/>
<dbReference type="Proteomes" id="UP000028839">
    <property type="component" value="Unassembled WGS sequence"/>
</dbReference>
<dbReference type="GO" id="GO:0016787">
    <property type="term" value="F:hydrolase activity"/>
    <property type="evidence" value="ECO:0007669"/>
    <property type="project" value="UniProtKB-KW"/>
</dbReference>
<dbReference type="Gene3D" id="3.90.79.10">
    <property type="entry name" value="Nucleoside Triphosphate Pyrophosphohydrolase"/>
    <property type="match status" value="1"/>
</dbReference>
<dbReference type="Pfam" id="PF00293">
    <property type="entry name" value="NUDIX"/>
    <property type="match status" value="1"/>
</dbReference>
<evidence type="ECO:0000313" key="5">
    <source>
        <dbReference type="EMBL" id="KFI18418.1"/>
    </source>
</evidence>
<dbReference type="PROSITE" id="PS00893">
    <property type="entry name" value="NUDIX_BOX"/>
    <property type="match status" value="1"/>
</dbReference>
<evidence type="ECO:0000313" key="6">
    <source>
        <dbReference type="Proteomes" id="UP000028839"/>
    </source>
</evidence>
<dbReference type="InterPro" id="IPR000086">
    <property type="entry name" value="NUDIX_hydrolase_dom"/>
</dbReference>
<keyword evidence="2 3" id="KW-0378">Hydrolase</keyword>
<dbReference type="HOGENOM" id="CLU_037162_20_3_6"/>
<dbReference type="OrthoDB" id="542521at2"/>
<dbReference type="PROSITE" id="PS51462">
    <property type="entry name" value="NUDIX"/>
    <property type="match status" value="1"/>
</dbReference>
<reference evidence="5 6" key="1">
    <citation type="submission" date="2014-07" db="EMBL/GenBank/DDBJ databases">
        <title>Comparative analysis of Nitrosococcus oceani genome inventories of strains from Pacific and Atlantic gyres.</title>
        <authorList>
            <person name="Lim C.K."/>
            <person name="Wang L."/>
            <person name="Sayavedra-Soto L.A."/>
            <person name="Klotz M.G."/>
        </authorList>
    </citation>
    <scope>NUCLEOTIDE SEQUENCE [LARGE SCALE GENOMIC DNA]</scope>
    <source>
        <strain evidence="5 6">C-27</strain>
    </source>
</reference>
<dbReference type="AlphaFoldDB" id="A0A0E2YYA3"/>
<gene>
    <name evidence="5" type="ORF">IB75_14040</name>
</gene>
<dbReference type="CDD" id="cd18873">
    <property type="entry name" value="NUDIX_NadM_like"/>
    <property type="match status" value="1"/>
</dbReference>
<evidence type="ECO:0000256" key="3">
    <source>
        <dbReference type="RuleBase" id="RU003476"/>
    </source>
</evidence>
<evidence type="ECO:0000256" key="2">
    <source>
        <dbReference type="ARBA" id="ARBA00022801"/>
    </source>
</evidence>
<comment type="cofactor">
    <cofactor evidence="1">
        <name>Mg(2+)</name>
        <dbReference type="ChEBI" id="CHEBI:18420"/>
    </cofactor>
</comment>
<dbReference type="InterPro" id="IPR015797">
    <property type="entry name" value="NUDIX_hydrolase-like_dom_sf"/>
</dbReference>
<accession>A0A0E2YYA3</accession>
<dbReference type="PANTHER" id="PTHR43736">
    <property type="entry name" value="ADP-RIBOSE PYROPHOSPHATASE"/>
    <property type="match status" value="1"/>
</dbReference>
<organism evidence="5 6">
    <name type="scientific">Nitrosococcus oceani C-27</name>
    <dbReference type="NCBI Taxonomy" id="314279"/>
    <lineage>
        <taxon>Bacteria</taxon>
        <taxon>Pseudomonadati</taxon>
        <taxon>Pseudomonadota</taxon>
        <taxon>Gammaproteobacteria</taxon>
        <taxon>Chromatiales</taxon>
        <taxon>Chromatiaceae</taxon>
        <taxon>Nitrosococcus</taxon>
    </lineage>
</organism>
<evidence type="ECO:0000259" key="4">
    <source>
        <dbReference type="PROSITE" id="PS51462"/>
    </source>
</evidence>
<protein>
    <submittedName>
        <fullName evidence="5">NUDIX hydrolase</fullName>
    </submittedName>
</protein>
<dbReference type="PRINTS" id="PR00502">
    <property type="entry name" value="NUDIXFAMILY"/>
</dbReference>
<feature type="domain" description="Nudix hydrolase" evidence="4">
    <location>
        <begin position="6"/>
        <end position="134"/>
    </location>
</feature>
<dbReference type="EMBL" id="JPGN01000080">
    <property type="protein sequence ID" value="KFI18418.1"/>
    <property type="molecule type" value="Genomic_DNA"/>
</dbReference>
<sequence>MPKPITPLLAVDIIIAIKDRPNQPIVLIKRRNPPLGWALPGGFVDVGEMLEQAAIREAQEETGLKVRLEALLGCYSDPARDPRGHTISAVYAASASGVPKAADDAAEVALFLLDKLPKHLVFDHRQILTDYAHYRSTGTLAPIRQVGSS</sequence>
<comment type="similarity">
    <text evidence="3">Belongs to the Nudix hydrolase family.</text>
</comment>
<dbReference type="InterPro" id="IPR020476">
    <property type="entry name" value="Nudix_hydrolase"/>
</dbReference>
<dbReference type="InterPro" id="IPR020084">
    <property type="entry name" value="NUDIX_hydrolase_CS"/>
</dbReference>
<name>A0A0E2YYA3_9GAMM</name>
<comment type="caution">
    <text evidence="5">The sequence shown here is derived from an EMBL/GenBank/DDBJ whole genome shotgun (WGS) entry which is preliminary data.</text>
</comment>
<evidence type="ECO:0000256" key="1">
    <source>
        <dbReference type="ARBA" id="ARBA00001946"/>
    </source>
</evidence>
<dbReference type="PANTHER" id="PTHR43736:SF1">
    <property type="entry name" value="DIHYDRONEOPTERIN TRIPHOSPHATE DIPHOSPHATASE"/>
    <property type="match status" value="1"/>
</dbReference>
<dbReference type="SUPFAM" id="SSF55811">
    <property type="entry name" value="Nudix"/>
    <property type="match status" value="1"/>
</dbReference>